<dbReference type="AlphaFoldDB" id="A0A9N7VZT5"/>
<evidence type="ECO:0000313" key="3">
    <source>
        <dbReference type="Proteomes" id="UP001153269"/>
    </source>
</evidence>
<feature type="region of interest" description="Disordered" evidence="1">
    <location>
        <begin position="1"/>
        <end position="63"/>
    </location>
</feature>
<feature type="non-terminal residue" evidence="2">
    <location>
        <position position="1"/>
    </location>
</feature>
<evidence type="ECO:0000256" key="1">
    <source>
        <dbReference type="SAM" id="MobiDB-lite"/>
    </source>
</evidence>
<dbReference type="EMBL" id="CADEAL010004472">
    <property type="protein sequence ID" value="CAB1460339.1"/>
    <property type="molecule type" value="Genomic_DNA"/>
</dbReference>
<dbReference type="Proteomes" id="UP001153269">
    <property type="component" value="Unassembled WGS sequence"/>
</dbReference>
<reference evidence="2" key="1">
    <citation type="submission" date="2020-03" db="EMBL/GenBank/DDBJ databases">
        <authorList>
            <person name="Weist P."/>
        </authorList>
    </citation>
    <scope>NUCLEOTIDE SEQUENCE</scope>
</reference>
<comment type="caution">
    <text evidence="2">The sequence shown here is derived from an EMBL/GenBank/DDBJ whole genome shotgun (WGS) entry which is preliminary data.</text>
</comment>
<proteinExistence type="predicted"/>
<sequence length="152" mass="16259">EENVVDENVENVPGQSVQSDDSETSPEKTEYTQPAPPPLLSPLFHPPFCTHPNPSRQMASHTESGSARGFFQFMFFSPQSPKCLLTLSVSLCGERPSLMFPPEPAKVGIATTPMCALPTQSTVGNTVVTITQSGGDGGFCRLTVAVCEGEKE</sequence>
<protein>
    <submittedName>
        <fullName evidence="2">Uncharacterized protein</fullName>
    </submittedName>
</protein>
<evidence type="ECO:0000313" key="2">
    <source>
        <dbReference type="EMBL" id="CAB1460339.1"/>
    </source>
</evidence>
<accession>A0A9N7VZT5</accession>
<feature type="compositionally biased region" description="Polar residues" evidence="1">
    <location>
        <begin position="52"/>
        <end position="63"/>
    </location>
</feature>
<name>A0A9N7VZT5_PLEPL</name>
<keyword evidence="3" id="KW-1185">Reference proteome</keyword>
<organism evidence="2 3">
    <name type="scientific">Pleuronectes platessa</name>
    <name type="common">European plaice</name>
    <dbReference type="NCBI Taxonomy" id="8262"/>
    <lineage>
        <taxon>Eukaryota</taxon>
        <taxon>Metazoa</taxon>
        <taxon>Chordata</taxon>
        <taxon>Craniata</taxon>
        <taxon>Vertebrata</taxon>
        <taxon>Euteleostomi</taxon>
        <taxon>Actinopterygii</taxon>
        <taxon>Neopterygii</taxon>
        <taxon>Teleostei</taxon>
        <taxon>Neoteleostei</taxon>
        <taxon>Acanthomorphata</taxon>
        <taxon>Carangaria</taxon>
        <taxon>Pleuronectiformes</taxon>
        <taxon>Pleuronectoidei</taxon>
        <taxon>Pleuronectidae</taxon>
        <taxon>Pleuronectes</taxon>
    </lineage>
</organism>
<gene>
    <name evidence="2" type="ORF">PLEPLA_LOCUS48190</name>
</gene>